<evidence type="ECO:0000313" key="1">
    <source>
        <dbReference type="EMBL" id="GFT32403.1"/>
    </source>
</evidence>
<protein>
    <submittedName>
        <fullName evidence="1">Uncharacterized protein</fullName>
    </submittedName>
</protein>
<accession>A0A8X6NSB1</accession>
<dbReference type="EMBL" id="BMAW01013163">
    <property type="protein sequence ID" value="GFT32403.1"/>
    <property type="molecule type" value="Genomic_DNA"/>
</dbReference>
<dbReference type="Proteomes" id="UP000887013">
    <property type="component" value="Unassembled WGS sequence"/>
</dbReference>
<keyword evidence="2" id="KW-1185">Reference proteome</keyword>
<organism evidence="1 2">
    <name type="scientific">Nephila pilipes</name>
    <name type="common">Giant wood spider</name>
    <name type="synonym">Nephila maculata</name>
    <dbReference type="NCBI Taxonomy" id="299642"/>
    <lineage>
        <taxon>Eukaryota</taxon>
        <taxon>Metazoa</taxon>
        <taxon>Ecdysozoa</taxon>
        <taxon>Arthropoda</taxon>
        <taxon>Chelicerata</taxon>
        <taxon>Arachnida</taxon>
        <taxon>Araneae</taxon>
        <taxon>Araneomorphae</taxon>
        <taxon>Entelegynae</taxon>
        <taxon>Araneoidea</taxon>
        <taxon>Nephilidae</taxon>
        <taxon>Nephila</taxon>
    </lineage>
</organism>
<gene>
    <name evidence="1" type="ORF">NPIL_168661</name>
</gene>
<sequence length="117" mass="13144">MLIIANYNIKLIEIESDYKSFLLKLQFMADDCLHLSKNVCHLLKPIATTVTLPSAMQHPLSSFFTGQLAAKSPPKPDLSLQTATIKKKPTHKPTTIHHLICLKQRTSVSIHKRITTV</sequence>
<comment type="caution">
    <text evidence="1">The sequence shown here is derived from an EMBL/GenBank/DDBJ whole genome shotgun (WGS) entry which is preliminary data.</text>
</comment>
<proteinExistence type="predicted"/>
<name>A0A8X6NSB1_NEPPI</name>
<reference evidence="1" key="1">
    <citation type="submission" date="2020-08" db="EMBL/GenBank/DDBJ databases">
        <title>Multicomponent nature underlies the extraordinary mechanical properties of spider dragline silk.</title>
        <authorList>
            <person name="Kono N."/>
            <person name="Nakamura H."/>
            <person name="Mori M."/>
            <person name="Yoshida Y."/>
            <person name="Ohtoshi R."/>
            <person name="Malay A.D."/>
            <person name="Moran D.A.P."/>
            <person name="Tomita M."/>
            <person name="Numata K."/>
            <person name="Arakawa K."/>
        </authorList>
    </citation>
    <scope>NUCLEOTIDE SEQUENCE</scope>
</reference>
<dbReference type="AlphaFoldDB" id="A0A8X6NSB1"/>
<evidence type="ECO:0000313" key="2">
    <source>
        <dbReference type="Proteomes" id="UP000887013"/>
    </source>
</evidence>